<dbReference type="EMBL" id="UINC01217794">
    <property type="protein sequence ID" value="SVE44551.1"/>
    <property type="molecule type" value="Genomic_DNA"/>
</dbReference>
<protein>
    <submittedName>
        <fullName evidence="1">Uncharacterized protein</fullName>
    </submittedName>
</protein>
<proteinExistence type="predicted"/>
<feature type="non-terminal residue" evidence="1">
    <location>
        <position position="26"/>
    </location>
</feature>
<gene>
    <name evidence="1" type="ORF">METZ01_LOCUS497405</name>
</gene>
<dbReference type="AlphaFoldDB" id="A0A383DJD9"/>
<evidence type="ECO:0000313" key="1">
    <source>
        <dbReference type="EMBL" id="SVE44551.1"/>
    </source>
</evidence>
<organism evidence="1">
    <name type="scientific">marine metagenome</name>
    <dbReference type="NCBI Taxonomy" id="408172"/>
    <lineage>
        <taxon>unclassified sequences</taxon>
        <taxon>metagenomes</taxon>
        <taxon>ecological metagenomes</taxon>
    </lineage>
</organism>
<reference evidence="1" key="1">
    <citation type="submission" date="2018-05" db="EMBL/GenBank/DDBJ databases">
        <authorList>
            <person name="Lanie J.A."/>
            <person name="Ng W.-L."/>
            <person name="Kazmierczak K.M."/>
            <person name="Andrzejewski T.M."/>
            <person name="Davidsen T.M."/>
            <person name="Wayne K.J."/>
            <person name="Tettelin H."/>
            <person name="Glass J.I."/>
            <person name="Rusch D."/>
            <person name="Podicherti R."/>
            <person name="Tsui H.-C.T."/>
            <person name="Winkler M.E."/>
        </authorList>
    </citation>
    <scope>NUCLEOTIDE SEQUENCE</scope>
</reference>
<sequence>MGILFEKTPWEIYLRNSHDSHLGPLF</sequence>
<name>A0A383DJD9_9ZZZZ</name>
<accession>A0A383DJD9</accession>